<evidence type="ECO:0008006" key="4">
    <source>
        <dbReference type="Google" id="ProtNLM"/>
    </source>
</evidence>
<evidence type="ECO:0000313" key="3">
    <source>
        <dbReference type="Proteomes" id="UP001205311"/>
    </source>
</evidence>
<organism evidence="2 3">
    <name type="scientific">Streptoalloteichus tenebrarius (strain ATCC 17920 / DSM 40477 / JCM 4838 / CBS 697.72 / NBRC 16177 / NCIMB 11028 / NRRL B-12390 / A12253. 1 / ISP 5477)</name>
    <name type="common">Streptomyces tenebrarius</name>
    <dbReference type="NCBI Taxonomy" id="1933"/>
    <lineage>
        <taxon>Bacteria</taxon>
        <taxon>Bacillati</taxon>
        <taxon>Actinomycetota</taxon>
        <taxon>Actinomycetes</taxon>
        <taxon>Pseudonocardiales</taxon>
        <taxon>Pseudonocardiaceae</taxon>
        <taxon>Streptoalloteichus</taxon>
    </lineage>
</organism>
<keyword evidence="3" id="KW-1185">Reference proteome</keyword>
<keyword evidence="1" id="KW-1133">Transmembrane helix</keyword>
<protein>
    <recommendedName>
        <fullName evidence="4">YggT family protein</fullName>
    </recommendedName>
</protein>
<dbReference type="RefSeq" id="WP_253669541.1">
    <property type="nucleotide sequence ID" value="NZ_JAMTCP010000009.1"/>
</dbReference>
<accession>A0ABT1HSY2</accession>
<reference evidence="2 3" key="1">
    <citation type="submission" date="2022-06" db="EMBL/GenBank/DDBJ databases">
        <title>Genomic Encyclopedia of Archaeal and Bacterial Type Strains, Phase II (KMG-II): from individual species to whole genera.</title>
        <authorList>
            <person name="Goeker M."/>
        </authorList>
    </citation>
    <scope>NUCLEOTIDE SEQUENCE [LARGE SCALE GENOMIC DNA]</scope>
    <source>
        <strain evidence="2 3">DSM 40477</strain>
    </source>
</reference>
<keyword evidence="1" id="KW-0472">Membrane</keyword>
<comment type="caution">
    <text evidence="2">The sequence shown here is derived from an EMBL/GenBank/DDBJ whole genome shotgun (WGS) entry which is preliminary data.</text>
</comment>
<name>A0ABT1HSY2_STRSD</name>
<dbReference type="EMBL" id="JAMTCP010000009">
    <property type="protein sequence ID" value="MCP2258628.1"/>
    <property type="molecule type" value="Genomic_DNA"/>
</dbReference>
<keyword evidence="1" id="KW-0812">Transmembrane</keyword>
<proteinExistence type="predicted"/>
<feature type="transmembrane region" description="Helical" evidence="1">
    <location>
        <begin position="7"/>
        <end position="30"/>
    </location>
</feature>
<dbReference type="Proteomes" id="UP001205311">
    <property type="component" value="Unassembled WGS sequence"/>
</dbReference>
<sequence length="102" mass="10985">MYVIDALFAFSMAAWFGSATVSFVLIWVLLAENLLIAVPGGDQIRPWFLFTAQAHFLGQAGQGFPYPPLVGLACAARIALLLAIESTCSSRTTFEARANKSS</sequence>
<gene>
    <name evidence="2" type="ORF">LX15_002326</name>
</gene>
<evidence type="ECO:0000256" key="1">
    <source>
        <dbReference type="SAM" id="Phobius"/>
    </source>
</evidence>
<evidence type="ECO:0000313" key="2">
    <source>
        <dbReference type="EMBL" id="MCP2258628.1"/>
    </source>
</evidence>